<comment type="caution">
    <text evidence="2">The sequence shown here is derived from an EMBL/GenBank/DDBJ whole genome shotgun (WGS) entry which is preliminary data.</text>
</comment>
<name>A4BFV4_9GAMM</name>
<keyword evidence="3" id="KW-1185">Reference proteome</keyword>
<proteinExistence type="predicted"/>
<protein>
    <submittedName>
        <fullName evidence="2">6-phosphofructokinase</fullName>
        <ecNumber evidence="2">2.7.1.11</ecNumber>
    </submittedName>
</protein>
<evidence type="ECO:0000259" key="1">
    <source>
        <dbReference type="Pfam" id="PF21926"/>
    </source>
</evidence>
<keyword evidence="2" id="KW-0418">Kinase</keyword>
<dbReference type="InterPro" id="IPR054597">
    <property type="entry name" value="FeeM_cat"/>
</dbReference>
<evidence type="ECO:0000313" key="2">
    <source>
        <dbReference type="EMBL" id="EAR08972.1"/>
    </source>
</evidence>
<sequence length="204" mass="23430">MNTSIPNTLQDFQFQIIDPAQESQTMYDVQRLAAANLAAEGDVSPQRAMEVARDPNFDDSHQTRTVLIRHKSGHLAGSFSVTRDGDEGMPVLRHFERDLVFLRRKHRLANGWRFMMSPRYQSALLRRTSTNLFLHMVQQLDADAFVLYFNDRLVNYYRRMFSGRVMASTVITLDGQIEVPVSLMVCETAQNRPVMDYLPEAEAV</sequence>
<dbReference type="GO" id="GO:0003872">
    <property type="term" value="F:6-phosphofructokinase activity"/>
    <property type="evidence" value="ECO:0007669"/>
    <property type="project" value="UniProtKB-EC"/>
</dbReference>
<dbReference type="Proteomes" id="UP000005953">
    <property type="component" value="Unassembled WGS sequence"/>
</dbReference>
<dbReference type="AlphaFoldDB" id="A4BFV4"/>
<organism evidence="2 3">
    <name type="scientific">Reinekea blandensis MED297</name>
    <dbReference type="NCBI Taxonomy" id="314283"/>
    <lineage>
        <taxon>Bacteria</taxon>
        <taxon>Pseudomonadati</taxon>
        <taxon>Pseudomonadota</taxon>
        <taxon>Gammaproteobacteria</taxon>
        <taxon>Oceanospirillales</taxon>
        <taxon>Saccharospirillaceae</taxon>
        <taxon>Reinekea</taxon>
    </lineage>
</organism>
<evidence type="ECO:0000313" key="3">
    <source>
        <dbReference type="Proteomes" id="UP000005953"/>
    </source>
</evidence>
<dbReference type="HOGENOM" id="CLU_1342332_0_0_6"/>
<keyword evidence="2" id="KW-0808">Transferase</keyword>
<dbReference type="Gene3D" id="3.40.630.30">
    <property type="match status" value="1"/>
</dbReference>
<feature type="domain" description="N-acyl amino acid synthase FeeM catalytic core" evidence="1">
    <location>
        <begin position="29"/>
        <end position="184"/>
    </location>
</feature>
<dbReference type="Pfam" id="PF21926">
    <property type="entry name" value="FeeM"/>
    <property type="match status" value="1"/>
</dbReference>
<gene>
    <name evidence="2" type="primary">pfkA</name>
    <name evidence="2" type="ORF">MED297_03747</name>
</gene>
<dbReference type="EMBL" id="AAOE01000014">
    <property type="protein sequence ID" value="EAR08972.1"/>
    <property type="molecule type" value="Genomic_DNA"/>
</dbReference>
<accession>A4BFV4</accession>
<reference evidence="2 3" key="1">
    <citation type="submission" date="2006-02" db="EMBL/GenBank/DDBJ databases">
        <authorList>
            <person name="Pinhassi J."/>
            <person name="Pedros-Alio C."/>
            <person name="Ferriera S."/>
            <person name="Johnson J."/>
            <person name="Kravitz S."/>
            <person name="Halpern A."/>
            <person name="Remington K."/>
            <person name="Beeson K."/>
            <person name="Tran B."/>
            <person name="Rogers Y.-H."/>
            <person name="Friedman R."/>
            <person name="Venter J.C."/>
        </authorList>
    </citation>
    <scope>NUCLEOTIDE SEQUENCE [LARGE SCALE GENOMIC DNA]</scope>
    <source>
        <strain evidence="2 3">MED297</strain>
    </source>
</reference>
<dbReference type="EC" id="2.7.1.11" evidence="2"/>